<dbReference type="Pfam" id="PF01313">
    <property type="entry name" value="Bac_export_3"/>
    <property type="match status" value="1"/>
</dbReference>
<dbReference type="STRING" id="887898.HMPREF0551_1296"/>
<evidence type="ECO:0000313" key="10">
    <source>
        <dbReference type="EMBL" id="EFV94879.1"/>
    </source>
</evidence>
<dbReference type="GO" id="GO:0009306">
    <property type="term" value="P:protein secretion"/>
    <property type="evidence" value="ECO:0007669"/>
    <property type="project" value="InterPro"/>
</dbReference>
<evidence type="ECO:0000256" key="1">
    <source>
        <dbReference type="ARBA" id="ARBA00004651"/>
    </source>
</evidence>
<evidence type="ECO:0000256" key="5">
    <source>
        <dbReference type="ARBA" id="ARBA00022692"/>
    </source>
</evidence>
<dbReference type="PIRSF" id="PIRSF004669">
    <property type="entry name" value="FliQ"/>
    <property type="match status" value="1"/>
</dbReference>
<dbReference type="HOGENOM" id="CLU_164516_2_0_4"/>
<keyword evidence="11" id="KW-1185">Reference proteome</keyword>
<dbReference type="PANTHER" id="PTHR34040:SF2">
    <property type="entry name" value="FLAGELLAR BIOSYNTHETIC PROTEIN FLIQ"/>
    <property type="match status" value="1"/>
</dbReference>
<dbReference type="PANTHER" id="PTHR34040">
    <property type="entry name" value="FLAGELLAR BIOSYNTHETIC PROTEIN FLIQ"/>
    <property type="match status" value="1"/>
</dbReference>
<evidence type="ECO:0000256" key="3">
    <source>
        <dbReference type="ARBA" id="ARBA00021718"/>
    </source>
</evidence>
<dbReference type="GO" id="GO:0005886">
    <property type="term" value="C:plasma membrane"/>
    <property type="evidence" value="ECO:0007669"/>
    <property type="project" value="UniProtKB-SubCell"/>
</dbReference>
<dbReference type="InterPro" id="IPR006305">
    <property type="entry name" value="FliQ"/>
</dbReference>
<evidence type="ECO:0000313" key="11">
    <source>
        <dbReference type="Proteomes" id="UP000011021"/>
    </source>
</evidence>
<evidence type="ECO:0000256" key="4">
    <source>
        <dbReference type="ARBA" id="ARBA00022475"/>
    </source>
</evidence>
<proteinExistence type="inferred from homology"/>
<keyword evidence="10" id="KW-0282">Flagellum</keyword>
<feature type="transmembrane region" description="Helical" evidence="9">
    <location>
        <begin position="20"/>
        <end position="39"/>
    </location>
</feature>
<dbReference type="EMBL" id="AEQP01000008">
    <property type="protein sequence ID" value="EFV94879.1"/>
    <property type="molecule type" value="Genomic_DNA"/>
</dbReference>
<keyword evidence="7 9" id="KW-0472">Membrane</keyword>
<keyword evidence="10" id="KW-0969">Cilium</keyword>
<reference evidence="10 11" key="1">
    <citation type="submission" date="2010-12" db="EMBL/GenBank/DDBJ databases">
        <authorList>
            <person name="Muzny D."/>
            <person name="Qin X."/>
            <person name="Deng J."/>
            <person name="Jiang H."/>
            <person name="Liu Y."/>
            <person name="Qu J."/>
            <person name="Song X.-Z."/>
            <person name="Zhang L."/>
            <person name="Thornton R."/>
            <person name="Coyle M."/>
            <person name="Francisco L."/>
            <person name="Jackson L."/>
            <person name="Javaid M."/>
            <person name="Korchina V."/>
            <person name="Kovar C."/>
            <person name="Mata R."/>
            <person name="Mathew T."/>
            <person name="Ngo R."/>
            <person name="Nguyen L."/>
            <person name="Nguyen N."/>
            <person name="Okwuonu G."/>
            <person name="Ongeri F."/>
            <person name="Pham C."/>
            <person name="Simmons D."/>
            <person name="Wilczek-Boney K."/>
            <person name="Hale W."/>
            <person name="Jakkamsetti A."/>
            <person name="Pham P."/>
            <person name="Ruth R."/>
            <person name="San Lucas F."/>
            <person name="Warren J."/>
            <person name="Zhang J."/>
            <person name="Zhao Z."/>
            <person name="Zhou C."/>
            <person name="Zhu D."/>
            <person name="Lee S."/>
            <person name="Bess C."/>
            <person name="Blankenburg K."/>
            <person name="Forbes L."/>
            <person name="Fu Q."/>
            <person name="Gubbala S."/>
            <person name="Hirani K."/>
            <person name="Jayaseelan J.C."/>
            <person name="Lara F."/>
            <person name="Munidasa M."/>
            <person name="Palculict T."/>
            <person name="Patil S."/>
            <person name="Pu L.-L."/>
            <person name="Saada N."/>
            <person name="Tang L."/>
            <person name="Weissenberger G."/>
            <person name="Zhu Y."/>
            <person name="Hemphill L."/>
            <person name="Shang Y."/>
            <person name="Youmans B."/>
            <person name="Ayvaz T."/>
            <person name="Ross M."/>
            <person name="Santibanez J."/>
            <person name="Aqrawi P."/>
            <person name="Gross S."/>
            <person name="Joshi V."/>
            <person name="Fowler G."/>
            <person name="Nazareth L."/>
            <person name="Reid J."/>
            <person name="Worley K."/>
            <person name="Petrosino J."/>
            <person name="Highlander S."/>
            <person name="Gibbs R."/>
        </authorList>
    </citation>
    <scope>NUCLEOTIDE SEQUENCE [LARGE SCALE GENOMIC DNA]</scope>
    <source>
        <strain evidence="10 11">ATCC 51599</strain>
    </source>
</reference>
<feature type="transmembrane region" description="Helical" evidence="9">
    <location>
        <begin position="51"/>
        <end position="70"/>
    </location>
</feature>
<dbReference type="PRINTS" id="PR00952">
    <property type="entry name" value="TYPE3IMQPROT"/>
</dbReference>
<gene>
    <name evidence="9 10" type="primary">fliQ</name>
    <name evidence="10" type="ORF">HMPREF0551_1296</name>
</gene>
<comment type="subcellular location">
    <subcellularLocation>
        <location evidence="1 9">Cell membrane</location>
        <topology evidence="1">Multi-pass membrane protein</topology>
    </subcellularLocation>
    <subcellularLocation>
        <location evidence="9">Bacterial flagellum basal body</location>
    </subcellularLocation>
</comment>
<keyword evidence="8 9" id="KW-0975">Bacterial flagellum</keyword>
<dbReference type="GO" id="GO:0044780">
    <property type="term" value="P:bacterial-type flagellum assembly"/>
    <property type="evidence" value="ECO:0007669"/>
    <property type="project" value="InterPro"/>
</dbReference>
<name>E7RX83_9BURK</name>
<comment type="function">
    <text evidence="9">Role in flagellar biosynthesis.</text>
</comment>
<sequence length="94" mass="10045">MTPETVLTIGRQALETLMTTASPILLVILVTGLLISILQALTQINEATLSFVPKLVLSSLVLVLAGPWMLSNLTDFISRMILSIPAVINGQPGF</sequence>
<dbReference type="InterPro" id="IPR002191">
    <property type="entry name" value="Bac_export_3"/>
</dbReference>
<protein>
    <recommendedName>
        <fullName evidence="3 9">Flagellar biosynthetic protein FliQ</fullName>
    </recommendedName>
</protein>
<dbReference type="GO" id="GO:0009425">
    <property type="term" value="C:bacterial-type flagellum basal body"/>
    <property type="evidence" value="ECO:0007669"/>
    <property type="project" value="UniProtKB-SubCell"/>
</dbReference>
<keyword evidence="10" id="KW-0966">Cell projection</keyword>
<evidence type="ECO:0000256" key="2">
    <source>
        <dbReference type="ARBA" id="ARBA00006156"/>
    </source>
</evidence>
<keyword evidence="5 9" id="KW-0812">Transmembrane</keyword>
<evidence type="ECO:0000256" key="9">
    <source>
        <dbReference type="RuleBase" id="RU364090"/>
    </source>
</evidence>
<evidence type="ECO:0000256" key="8">
    <source>
        <dbReference type="ARBA" id="ARBA00023143"/>
    </source>
</evidence>
<dbReference type="RefSeq" id="WP_005673557.1">
    <property type="nucleotide sequence ID" value="NZ_CP146288.1"/>
</dbReference>
<comment type="similarity">
    <text evidence="2 9">Belongs to the FliQ/MopD/SpaQ family.</text>
</comment>
<organism evidence="10 11">
    <name type="scientific">Lautropia mirabilis ATCC 51599</name>
    <dbReference type="NCBI Taxonomy" id="887898"/>
    <lineage>
        <taxon>Bacteria</taxon>
        <taxon>Pseudomonadati</taxon>
        <taxon>Pseudomonadota</taxon>
        <taxon>Betaproteobacteria</taxon>
        <taxon>Burkholderiales</taxon>
        <taxon>Burkholderiaceae</taxon>
        <taxon>Lautropia</taxon>
    </lineage>
</organism>
<dbReference type="NCBIfam" id="TIGR01402">
    <property type="entry name" value="fliQ"/>
    <property type="match status" value="1"/>
</dbReference>
<dbReference type="eggNOG" id="COG1987">
    <property type="taxonomic scope" value="Bacteria"/>
</dbReference>
<accession>E7RX83</accession>
<evidence type="ECO:0000256" key="6">
    <source>
        <dbReference type="ARBA" id="ARBA00022989"/>
    </source>
</evidence>
<dbReference type="AlphaFoldDB" id="E7RX83"/>
<dbReference type="Proteomes" id="UP000011021">
    <property type="component" value="Unassembled WGS sequence"/>
</dbReference>
<keyword evidence="6 9" id="KW-1133">Transmembrane helix</keyword>
<comment type="caution">
    <text evidence="10">The sequence shown here is derived from an EMBL/GenBank/DDBJ whole genome shotgun (WGS) entry which is preliminary data.</text>
</comment>
<keyword evidence="4 9" id="KW-1003">Cell membrane</keyword>
<evidence type="ECO:0000256" key="7">
    <source>
        <dbReference type="ARBA" id="ARBA00023136"/>
    </source>
</evidence>